<name>A0A109KMD9_PSEFL</name>
<dbReference type="AlphaFoldDB" id="A0A109KMD9"/>
<reference evidence="1 2" key="1">
    <citation type="submission" date="2015-05" db="EMBL/GenBank/DDBJ databases">
        <title>A genomic and transcriptomic approach to investigate the blue pigment phenotype in Pseudomonas fluorescens.</title>
        <authorList>
            <person name="Andreani N.A."/>
            <person name="Cardazzo B."/>
        </authorList>
    </citation>
    <scope>NUCLEOTIDE SEQUENCE [LARGE SCALE GENOMIC DNA]</scope>
    <source>
        <strain evidence="1 2">Ps_40</strain>
    </source>
</reference>
<dbReference type="Proteomes" id="UP000063434">
    <property type="component" value="Unassembled WGS sequence"/>
</dbReference>
<comment type="caution">
    <text evidence="1">The sequence shown here is derived from an EMBL/GenBank/DDBJ whole genome shotgun (WGS) entry which is preliminary data.</text>
</comment>
<proteinExistence type="predicted"/>
<accession>A0A109KMD9</accession>
<evidence type="ECO:0000313" key="2">
    <source>
        <dbReference type="Proteomes" id="UP000063434"/>
    </source>
</evidence>
<dbReference type="EMBL" id="LCYC01000058">
    <property type="protein sequence ID" value="KWV71959.1"/>
    <property type="molecule type" value="Genomic_DNA"/>
</dbReference>
<dbReference type="PATRIC" id="fig|294.195.peg.4806"/>
<protein>
    <submittedName>
        <fullName evidence="1">Uncharacterized protein</fullName>
    </submittedName>
</protein>
<evidence type="ECO:0000313" key="1">
    <source>
        <dbReference type="EMBL" id="KWV71959.1"/>
    </source>
</evidence>
<organism evidence="1 2">
    <name type="scientific">Pseudomonas fluorescens</name>
    <dbReference type="NCBI Taxonomy" id="294"/>
    <lineage>
        <taxon>Bacteria</taxon>
        <taxon>Pseudomonadati</taxon>
        <taxon>Pseudomonadota</taxon>
        <taxon>Gammaproteobacteria</taxon>
        <taxon>Pseudomonadales</taxon>
        <taxon>Pseudomonadaceae</taxon>
        <taxon>Pseudomonas</taxon>
    </lineage>
</organism>
<gene>
    <name evidence="1" type="ORF">PFL603g_04500</name>
</gene>
<sequence>MMTNNSRVDQVVIGNFTATVGNVQMKVANASMAHHAHTVQFNALQEYGSPNDPKYSSFHVVINSQTPTGKHSYPKDKGLSRLHYAELNPLPVLSAEITEGTYEIITNKSGDYTLSFDVVLGALNKLRATGKFEFSAR</sequence>